<dbReference type="GeneID" id="59149703"/>
<evidence type="ECO:0000256" key="1">
    <source>
        <dbReference type="ARBA" id="ARBA00022723"/>
    </source>
</evidence>
<dbReference type="AlphaFoldDB" id="A0A7L9FFU8"/>
<dbReference type="InterPro" id="IPR001303">
    <property type="entry name" value="Aldolase_II/adducin_N"/>
</dbReference>
<accession>A0A7L9FFU8</accession>
<dbReference type="EMBL" id="CP062310">
    <property type="protein sequence ID" value="QOJ78567.1"/>
    <property type="molecule type" value="Genomic_DNA"/>
</dbReference>
<feature type="domain" description="Class II aldolase/adducin N-terminal" evidence="3">
    <location>
        <begin position="9"/>
        <end position="185"/>
    </location>
</feature>
<name>A0A7L9FFU8_9CREN</name>
<proteinExistence type="predicted"/>
<sequence length="217" mass="23832">MEDEYLLRRKIVEAFRYLESIGVNFGYSGNISARLSEGEILVSPSGARKSNLQPEELIVVDLSGRVVRGPGKPSVELPTHLAIYKARRDVNAIVHVHPVYASVFAVLREDIPPVLEETVIYIGGEIRVADYAPTGTAELGERVVEALGDRSAVILANHGVIAVGRSIDEAVDIAVYVERAAKVYLLARLAGTPHYLPDAAYRTEREIYLQRIKASLL</sequence>
<dbReference type="SUPFAM" id="SSF53639">
    <property type="entry name" value="AraD/HMP-PK domain-like"/>
    <property type="match status" value="1"/>
</dbReference>
<dbReference type="PANTHER" id="PTHR22789:SF0">
    <property type="entry name" value="3-OXO-TETRONATE 4-PHOSPHATE DECARBOXYLASE-RELATED"/>
    <property type="match status" value="1"/>
</dbReference>
<dbReference type="GO" id="GO:0005829">
    <property type="term" value="C:cytosol"/>
    <property type="evidence" value="ECO:0007669"/>
    <property type="project" value="TreeGrafter"/>
</dbReference>
<dbReference type="GO" id="GO:0019323">
    <property type="term" value="P:pentose catabolic process"/>
    <property type="evidence" value="ECO:0007669"/>
    <property type="project" value="TreeGrafter"/>
</dbReference>
<dbReference type="GO" id="GO:0016832">
    <property type="term" value="F:aldehyde-lyase activity"/>
    <property type="evidence" value="ECO:0007669"/>
    <property type="project" value="TreeGrafter"/>
</dbReference>
<keyword evidence="2" id="KW-0456">Lyase</keyword>
<dbReference type="GO" id="GO:0046872">
    <property type="term" value="F:metal ion binding"/>
    <property type="evidence" value="ECO:0007669"/>
    <property type="project" value="UniProtKB-KW"/>
</dbReference>
<keyword evidence="5" id="KW-1185">Reference proteome</keyword>
<protein>
    <submittedName>
        <fullName evidence="4">Class II aldolase/adducin family protein</fullName>
    </submittedName>
</protein>
<dbReference type="UniPathway" id="UPA00071"/>
<evidence type="ECO:0000313" key="4">
    <source>
        <dbReference type="EMBL" id="QOJ78567.1"/>
    </source>
</evidence>
<dbReference type="InParanoid" id="A0A7L9FFU8"/>
<dbReference type="KEGG" id="thel:IG193_07365"/>
<organism evidence="4 5">
    <name type="scientific">Infirmifilum lucidum</name>
    <dbReference type="NCBI Taxonomy" id="2776706"/>
    <lineage>
        <taxon>Archaea</taxon>
        <taxon>Thermoproteota</taxon>
        <taxon>Thermoprotei</taxon>
        <taxon>Thermofilales</taxon>
        <taxon>Thermofilaceae</taxon>
        <taxon>Infirmifilum</taxon>
    </lineage>
</organism>
<dbReference type="PANTHER" id="PTHR22789">
    <property type="entry name" value="FUCULOSE PHOSPHATE ALDOLASE"/>
    <property type="match status" value="1"/>
</dbReference>
<dbReference type="InterPro" id="IPR050197">
    <property type="entry name" value="Aldolase_class_II_sugar_metab"/>
</dbReference>
<dbReference type="InterPro" id="IPR036409">
    <property type="entry name" value="Aldolase_II/adducin_N_sf"/>
</dbReference>
<evidence type="ECO:0000256" key="2">
    <source>
        <dbReference type="ARBA" id="ARBA00023239"/>
    </source>
</evidence>
<dbReference type="RefSeq" id="WP_192818539.1">
    <property type="nucleotide sequence ID" value="NZ_CP062310.1"/>
</dbReference>
<evidence type="ECO:0000313" key="5">
    <source>
        <dbReference type="Proteomes" id="UP000594121"/>
    </source>
</evidence>
<gene>
    <name evidence="4" type="ORF">IG193_07365</name>
</gene>
<dbReference type="Gene3D" id="3.40.225.10">
    <property type="entry name" value="Class II aldolase/adducin N-terminal domain"/>
    <property type="match status" value="1"/>
</dbReference>
<evidence type="ECO:0000259" key="3">
    <source>
        <dbReference type="SMART" id="SM01007"/>
    </source>
</evidence>
<reference evidence="4 5" key="1">
    <citation type="submission" date="2020-10" db="EMBL/GenBank/DDBJ databases">
        <title>Thermofilum lucidum 3507LT sp. nov. a novel member of Thermofilaceae family isolated from Chile hot spring, and proposal of description order Thermofilales.</title>
        <authorList>
            <person name="Zayulina K.S."/>
            <person name="Elcheninov A.G."/>
            <person name="Toshchakov S.V."/>
            <person name="Kublanov I.V."/>
        </authorList>
    </citation>
    <scope>NUCLEOTIDE SEQUENCE [LARGE SCALE GENOMIC DNA]</scope>
    <source>
        <strain evidence="4 5">3507LT</strain>
    </source>
</reference>
<dbReference type="Proteomes" id="UP000594121">
    <property type="component" value="Chromosome"/>
</dbReference>
<dbReference type="SMART" id="SM01007">
    <property type="entry name" value="Aldolase_II"/>
    <property type="match status" value="1"/>
</dbReference>
<keyword evidence="1" id="KW-0479">Metal-binding</keyword>
<dbReference type="Pfam" id="PF00596">
    <property type="entry name" value="Aldolase_II"/>
    <property type="match status" value="1"/>
</dbReference>